<evidence type="ECO:0000313" key="5">
    <source>
        <dbReference type="EMBL" id="MDA0181703.1"/>
    </source>
</evidence>
<keyword evidence="3" id="KW-0408">Iron</keyword>
<proteinExistence type="predicted"/>
<evidence type="ECO:0000256" key="3">
    <source>
        <dbReference type="ARBA" id="ARBA00023004"/>
    </source>
</evidence>
<dbReference type="EMBL" id="JAPDDP010000025">
    <property type="protein sequence ID" value="MDA0181703.1"/>
    <property type="molecule type" value="Genomic_DNA"/>
</dbReference>
<keyword evidence="6" id="KW-1185">Reference proteome</keyword>
<dbReference type="GO" id="GO:0046872">
    <property type="term" value="F:metal ion binding"/>
    <property type="evidence" value="ECO:0007669"/>
    <property type="project" value="UniProtKB-KW"/>
</dbReference>
<evidence type="ECO:0000313" key="6">
    <source>
        <dbReference type="Proteomes" id="UP001147653"/>
    </source>
</evidence>
<keyword evidence="2" id="KW-0479">Metal-binding</keyword>
<dbReference type="AlphaFoldDB" id="A0A9X3N8F2"/>
<dbReference type="InterPro" id="IPR058240">
    <property type="entry name" value="rSAM_sf"/>
</dbReference>
<dbReference type="InterPro" id="IPR007197">
    <property type="entry name" value="rSAM"/>
</dbReference>
<sequence>MPKPIDTDRFSKTLRERLFDPATREVLIAYLPDSHEAEDAYTKINCAGYGRIRTYENYTLHLRTRDHGARPMFRGHPPQQQLRTQVFQLAGCNWRCWYCFVDDDRLSGNRKVSRFFTAEQLVEMYLGQPHPPGVLDLSGGQPDLVPEWTLWTMQALEERGLRGATYVWSDDNLSTRYLWEHLSSSEIEYMATFPRHSRVGCFKGFDPASFAHTSGAEPELFDRQFDVFRDLLAEGFDLYAYATFTGPLPSDPGSAVASFVDRLQEIHPNLPLRTVPLRIHPFATTQQRLNPSRRSALTTQHEVYDHWDAELAARFSDELLQLPSDEVVLA</sequence>
<protein>
    <recommendedName>
        <fullName evidence="7">Radical SAM protein</fullName>
    </recommendedName>
</protein>
<keyword evidence="1" id="KW-0949">S-adenosyl-L-methionine</keyword>
<evidence type="ECO:0008006" key="7">
    <source>
        <dbReference type="Google" id="ProtNLM"/>
    </source>
</evidence>
<dbReference type="Proteomes" id="UP001147653">
    <property type="component" value="Unassembled WGS sequence"/>
</dbReference>
<dbReference type="RefSeq" id="WP_270026051.1">
    <property type="nucleotide sequence ID" value="NZ_JAPDDP010000025.1"/>
</dbReference>
<dbReference type="SFLD" id="SFLDS00029">
    <property type="entry name" value="Radical_SAM"/>
    <property type="match status" value="1"/>
</dbReference>
<evidence type="ECO:0000256" key="1">
    <source>
        <dbReference type="ARBA" id="ARBA00022691"/>
    </source>
</evidence>
<evidence type="ECO:0000256" key="4">
    <source>
        <dbReference type="ARBA" id="ARBA00023014"/>
    </source>
</evidence>
<dbReference type="SUPFAM" id="SSF102114">
    <property type="entry name" value="Radical SAM enzymes"/>
    <property type="match status" value="1"/>
</dbReference>
<dbReference type="Gene3D" id="3.20.20.70">
    <property type="entry name" value="Aldolase class I"/>
    <property type="match status" value="1"/>
</dbReference>
<dbReference type="InterPro" id="IPR013785">
    <property type="entry name" value="Aldolase_TIM"/>
</dbReference>
<reference evidence="5" key="1">
    <citation type="submission" date="2022-10" db="EMBL/GenBank/DDBJ databases">
        <title>The WGS of Solirubrobacter phytolaccae KCTC 29190.</title>
        <authorList>
            <person name="Jiang Z."/>
        </authorList>
    </citation>
    <scope>NUCLEOTIDE SEQUENCE</scope>
    <source>
        <strain evidence="5">KCTC 29190</strain>
    </source>
</reference>
<dbReference type="GO" id="GO:0051536">
    <property type="term" value="F:iron-sulfur cluster binding"/>
    <property type="evidence" value="ECO:0007669"/>
    <property type="project" value="UniProtKB-KW"/>
</dbReference>
<accession>A0A9X3N8F2</accession>
<keyword evidence="4" id="KW-0411">Iron-sulfur</keyword>
<organism evidence="5 6">
    <name type="scientific">Solirubrobacter phytolaccae</name>
    <dbReference type="NCBI Taxonomy" id="1404360"/>
    <lineage>
        <taxon>Bacteria</taxon>
        <taxon>Bacillati</taxon>
        <taxon>Actinomycetota</taxon>
        <taxon>Thermoleophilia</taxon>
        <taxon>Solirubrobacterales</taxon>
        <taxon>Solirubrobacteraceae</taxon>
        <taxon>Solirubrobacter</taxon>
    </lineage>
</organism>
<dbReference type="GO" id="GO:0003824">
    <property type="term" value="F:catalytic activity"/>
    <property type="evidence" value="ECO:0007669"/>
    <property type="project" value="InterPro"/>
</dbReference>
<gene>
    <name evidence="5" type="ORF">OJ997_15460</name>
</gene>
<comment type="caution">
    <text evidence="5">The sequence shown here is derived from an EMBL/GenBank/DDBJ whole genome shotgun (WGS) entry which is preliminary data.</text>
</comment>
<name>A0A9X3N8F2_9ACTN</name>
<evidence type="ECO:0000256" key="2">
    <source>
        <dbReference type="ARBA" id="ARBA00022723"/>
    </source>
</evidence>